<keyword evidence="6 9" id="KW-0472">Membrane</keyword>
<name>A0A9Q0N933_9DIPT</name>
<dbReference type="Pfam" id="PF00001">
    <property type="entry name" value="7tm_1"/>
    <property type="match status" value="1"/>
</dbReference>
<dbReference type="Proteomes" id="UP001151699">
    <property type="component" value="Chromosome A"/>
</dbReference>
<evidence type="ECO:0000256" key="8">
    <source>
        <dbReference type="ARBA" id="ARBA00023224"/>
    </source>
</evidence>
<accession>A0A9Q0N933</accession>
<dbReference type="PANTHER" id="PTHR45695:SF26">
    <property type="entry name" value="NEUROPEPTIDE CCHAMIDE-1 RECEPTOR"/>
    <property type="match status" value="1"/>
</dbReference>
<evidence type="ECO:0000313" key="12">
    <source>
        <dbReference type="Proteomes" id="UP001151699"/>
    </source>
</evidence>
<evidence type="ECO:0000256" key="4">
    <source>
        <dbReference type="ARBA" id="ARBA00022989"/>
    </source>
</evidence>
<keyword evidence="4 9" id="KW-1133">Transmembrane helix</keyword>
<feature type="transmembrane region" description="Helical" evidence="9">
    <location>
        <begin position="114"/>
        <end position="140"/>
    </location>
</feature>
<evidence type="ECO:0000259" key="10">
    <source>
        <dbReference type="PROSITE" id="PS50262"/>
    </source>
</evidence>
<evidence type="ECO:0000256" key="5">
    <source>
        <dbReference type="ARBA" id="ARBA00023040"/>
    </source>
</evidence>
<keyword evidence="5" id="KW-0297">G-protein coupled receptor</keyword>
<protein>
    <submittedName>
        <fullName evidence="11">Neuropeptide CCHamide-1 receptor</fullName>
    </submittedName>
</protein>
<feature type="transmembrane region" description="Helical" evidence="9">
    <location>
        <begin position="152"/>
        <end position="178"/>
    </location>
</feature>
<dbReference type="InterPro" id="IPR017452">
    <property type="entry name" value="GPCR_Rhodpsn_7TM"/>
</dbReference>
<dbReference type="GO" id="GO:0008188">
    <property type="term" value="F:neuropeptide receptor activity"/>
    <property type="evidence" value="ECO:0007669"/>
    <property type="project" value="TreeGrafter"/>
</dbReference>
<keyword evidence="8" id="KW-0807">Transducer</keyword>
<evidence type="ECO:0000256" key="2">
    <source>
        <dbReference type="ARBA" id="ARBA00010663"/>
    </source>
</evidence>
<dbReference type="PROSITE" id="PS50262">
    <property type="entry name" value="G_PROTEIN_RECEP_F1_2"/>
    <property type="match status" value="1"/>
</dbReference>
<sequence length="259" mass="29269">MGGGKRATCMTIATAIVIWILAIICGIPALAGSNIKHIVVNSRVSFEVCYPFPQEWGPEYAKGIVLFRFLIYYAVPLILIGIFYIMIAIHLVFTSRVPGEIQGAMRQVIARKKVAVTVLAFVVIFGICFFPHHLFMLWFYYNPNSNDDYNAFWHILRIIGFCLSFANSCANPILLYCVSGAFRKHFNRYLLCKGSSSSRRRNADNLAYRDTSLTSTISRKYPSKRLGNRSCRIQETTITIQIGSAGMNGMTDKEHLNRI</sequence>
<dbReference type="PANTHER" id="PTHR45695">
    <property type="entry name" value="LEUCOKININ RECEPTOR-RELATED"/>
    <property type="match status" value="1"/>
</dbReference>
<evidence type="ECO:0000256" key="3">
    <source>
        <dbReference type="ARBA" id="ARBA00022692"/>
    </source>
</evidence>
<evidence type="ECO:0000256" key="1">
    <source>
        <dbReference type="ARBA" id="ARBA00004141"/>
    </source>
</evidence>
<organism evidence="11 12">
    <name type="scientific">Pseudolycoriella hygida</name>
    <dbReference type="NCBI Taxonomy" id="35572"/>
    <lineage>
        <taxon>Eukaryota</taxon>
        <taxon>Metazoa</taxon>
        <taxon>Ecdysozoa</taxon>
        <taxon>Arthropoda</taxon>
        <taxon>Hexapoda</taxon>
        <taxon>Insecta</taxon>
        <taxon>Pterygota</taxon>
        <taxon>Neoptera</taxon>
        <taxon>Endopterygota</taxon>
        <taxon>Diptera</taxon>
        <taxon>Nematocera</taxon>
        <taxon>Sciaroidea</taxon>
        <taxon>Sciaridae</taxon>
        <taxon>Pseudolycoriella</taxon>
    </lineage>
</organism>
<dbReference type="PRINTS" id="PR00237">
    <property type="entry name" value="GPCRRHODOPSN"/>
</dbReference>
<evidence type="ECO:0000256" key="9">
    <source>
        <dbReference type="SAM" id="Phobius"/>
    </source>
</evidence>
<comment type="similarity">
    <text evidence="2">Belongs to the G-protein coupled receptor 1 family.</text>
</comment>
<evidence type="ECO:0000256" key="7">
    <source>
        <dbReference type="ARBA" id="ARBA00023170"/>
    </source>
</evidence>
<dbReference type="SUPFAM" id="SSF81321">
    <property type="entry name" value="Family A G protein-coupled receptor-like"/>
    <property type="match status" value="1"/>
</dbReference>
<gene>
    <name evidence="11" type="primary">CCHa1-R_1</name>
    <name evidence="11" type="ORF">Bhyg_01261</name>
</gene>
<evidence type="ECO:0000256" key="6">
    <source>
        <dbReference type="ARBA" id="ARBA00023136"/>
    </source>
</evidence>
<reference evidence="11" key="1">
    <citation type="submission" date="2022-07" db="EMBL/GenBank/DDBJ databases">
        <authorList>
            <person name="Trinca V."/>
            <person name="Uliana J.V.C."/>
            <person name="Torres T.T."/>
            <person name="Ward R.J."/>
            <person name="Monesi N."/>
        </authorList>
    </citation>
    <scope>NUCLEOTIDE SEQUENCE</scope>
    <source>
        <strain evidence="11">HSMRA1968</strain>
        <tissue evidence="11">Whole embryos</tissue>
    </source>
</reference>
<dbReference type="AlphaFoldDB" id="A0A9Q0N933"/>
<dbReference type="GO" id="GO:0005886">
    <property type="term" value="C:plasma membrane"/>
    <property type="evidence" value="ECO:0007669"/>
    <property type="project" value="TreeGrafter"/>
</dbReference>
<dbReference type="EMBL" id="WJQU01000001">
    <property type="protein sequence ID" value="KAJ6646052.1"/>
    <property type="molecule type" value="Genomic_DNA"/>
</dbReference>
<keyword evidence="7 11" id="KW-0675">Receptor</keyword>
<comment type="caution">
    <text evidence="11">The sequence shown here is derived from an EMBL/GenBank/DDBJ whole genome shotgun (WGS) entry which is preliminary data.</text>
</comment>
<keyword evidence="12" id="KW-1185">Reference proteome</keyword>
<proteinExistence type="inferred from homology"/>
<feature type="domain" description="G-protein coupled receptors family 1 profile" evidence="10">
    <location>
        <begin position="1"/>
        <end position="175"/>
    </location>
</feature>
<dbReference type="OrthoDB" id="10049706at2759"/>
<dbReference type="InterPro" id="IPR000276">
    <property type="entry name" value="GPCR_Rhodpsn"/>
</dbReference>
<dbReference type="Gene3D" id="1.20.1070.10">
    <property type="entry name" value="Rhodopsin 7-helix transmembrane proteins"/>
    <property type="match status" value="1"/>
</dbReference>
<evidence type="ECO:0000313" key="11">
    <source>
        <dbReference type="EMBL" id="KAJ6646052.1"/>
    </source>
</evidence>
<comment type="subcellular location">
    <subcellularLocation>
        <location evidence="1">Membrane</location>
        <topology evidence="1">Multi-pass membrane protein</topology>
    </subcellularLocation>
</comment>
<keyword evidence="3 9" id="KW-0812">Transmembrane</keyword>
<feature type="transmembrane region" description="Helical" evidence="9">
    <location>
        <begin position="12"/>
        <end position="31"/>
    </location>
</feature>
<feature type="transmembrane region" description="Helical" evidence="9">
    <location>
        <begin position="70"/>
        <end position="93"/>
    </location>
</feature>